<organism evidence="5 6">
    <name type="scientific">Cylindrodendrum hubeiense</name>
    <dbReference type="NCBI Taxonomy" id="595255"/>
    <lineage>
        <taxon>Eukaryota</taxon>
        <taxon>Fungi</taxon>
        <taxon>Dikarya</taxon>
        <taxon>Ascomycota</taxon>
        <taxon>Pezizomycotina</taxon>
        <taxon>Sordariomycetes</taxon>
        <taxon>Hypocreomycetidae</taxon>
        <taxon>Hypocreales</taxon>
        <taxon>Nectriaceae</taxon>
        <taxon>Cylindrodendrum</taxon>
    </lineage>
</organism>
<feature type="signal peptide" evidence="2">
    <location>
        <begin position="1"/>
        <end position="18"/>
    </location>
</feature>
<gene>
    <name evidence="5" type="ORF">G7Z17_g715</name>
</gene>
<feature type="chain" id="PRO_5040229238" evidence="2">
    <location>
        <begin position="19"/>
        <end position="1110"/>
    </location>
</feature>
<dbReference type="Pfam" id="PF23865">
    <property type="entry name" value="DUF7223"/>
    <property type="match status" value="1"/>
</dbReference>
<proteinExistence type="predicted"/>
<feature type="compositionally biased region" description="Low complexity" evidence="1">
    <location>
        <begin position="754"/>
        <end position="813"/>
    </location>
</feature>
<sequence length="1110" mass="117268">MWARNFAALLAAVAYVVALPAHGNSTDLVTDHVFVKVVVEGPECGCTKSAAGQDFETKLIDAGTNTGNGGPDSDHIYKSPVNRLAPGVHWDCDTKPATNLIPIEAGKGSELYYGITDPKEAGHWAWLTYYFNHPSVNLDQCDHIKSIEYRDGVLIITFSSQEAYDYAVDTWLADDDLILVGFIPGCGGYDENDRCYFKVRDLKYEEKKLRVIAYGKAYSAEELIRGGETEWGWWAPRHGLDDDENDGSTQNGGGGGSGGNDGGSGSDDNVTTFGAKRPPCHPPADDVYGLPSACLGDFFDYDLDEDLGAELLSQNFQSFLKNIAPSFADEAQNKLRVKHRRSIHPRDPGFLDDTLDFFGDVADGVGDVLGDVGEALGDAASEVGDFIGEVASDAYETFKEAVSISGSINQEFTWKLPDPGSDNPDASDLKDKSLKQVESPWGDAILLKAFGTPPEDEEEEGSGGGDEKSGEDEGGFSGSLRIYCVGCGVTGTARIEGRAAFSLVEGITEGVIELSADVNFVFKLGIEAQLVYKKEFENELLNIGLPGLSYGVVTIGPSISLASKVEFEAAAKGQILAGAEMGLVNAVAKMDFVNPGKSDATGWTPYFKPVFEASGEIVLSASLALPVGIECGITIAGFKAAIGLYDEPTLKAKAKYDVSFDINDGKDEDKDGEDEEKSEDDTSGTSLSTRADGDEEEGEEEEEDDDCEGISLSLTWRNRVYIGITGLDDIDLFDTDDVELAGTAPANEDDNNETETTADATAEPTADPTGEQNSDGATTPTGDAGDPDGATATPTAGGTPGGNPDPTATGTDGQSDPTGNPASDKTADGTATGTDGATDPTDDPDAGETATGTDGASDPTDNPASDKTDGQTATGTDGTTSPTGSTDGGTENQGPISDITDLVAGSSAKSKLTYTTKPLANTAYNETDGVQFSLLVDPDATTYIVSCGNGNVYAFWIEGEDNPYCSELWATKSDVLITDGAQRVAHYYNNTMSTLGVSRLRVEDVSEIPDSGVVVAWGAYDGSDFEGGEEYLYLAVDPNDDVYYPIVCDFEDGSGSKIFLASDPEEGPKLLQSEDLIYTVTGGKVTECFAIWLLQGVYADDTTDTKGTDS</sequence>
<feature type="compositionally biased region" description="Polar residues" evidence="1">
    <location>
        <begin position="814"/>
        <end position="823"/>
    </location>
</feature>
<evidence type="ECO:0000256" key="1">
    <source>
        <dbReference type="SAM" id="MobiDB-lite"/>
    </source>
</evidence>
<dbReference type="OrthoDB" id="160645at2759"/>
<feature type="region of interest" description="Disordered" evidence="1">
    <location>
        <begin position="451"/>
        <end position="474"/>
    </location>
</feature>
<dbReference type="InterPro" id="IPR054293">
    <property type="entry name" value="DUF7029"/>
</dbReference>
<dbReference type="Proteomes" id="UP000722485">
    <property type="component" value="Unassembled WGS sequence"/>
</dbReference>
<feature type="region of interest" description="Disordered" evidence="1">
    <location>
        <begin position="742"/>
        <end position="898"/>
    </location>
</feature>
<feature type="domain" description="DUF7029" evidence="3">
    <location>
        <begin position="130"/>
        <end position="224"/>
    </location>
</feature>
<feature type="compositionally biased region" description="Acidic residues" evidence="1">
    <location>
        <begin position="670"/>
        <end position="682"/>
    </location>
</feature>
<feature type="compositionally biased region" description="Low complexity" evidence="1">
    <location>
        <begin position="828"/>
        <end position="839"/>
    </location>
</feature>
<dbReference type="InterPro" id="IPR055647">
    <property type="entry name" value="DUF7223"/>
</dbReference>
<evidence type="ECO:0000256" key="2">
    <source>
        <dbReference type="SAM" id="SignalP"/>
    </source>
</evidence>
<feature type="domain" description="DUF7223" evidence="4">
    <location>
        <begin position="480"/>
        <end position="659"/>
    </location>
</feature>
<feature type="compositionally biased region" description="Acidic residues" evidence="1">
    <location>
        <begin position="693"/>
        <end position="708"/>
    </location>
</feature>
<feature type="compositionally biased region" description="Low complexity" evidence="1">
    <location>
        <begin position="870"/>
        <end position="890"/>
    </location>
</feature>
<keyword evidence="6" id="KW-1185">Reference proteome</keyword>
<accession>A0A9P5LD55</accession>
<protein>
    <submittedName>
        <fullName evidence="5">Uncharacterized protein</fullName>
    </submittedName>
</protein>
<dbReference type="AlphaFoldDB" id="A0A9P5LD55"/>
<evidence type="ECO:0000259" key="3">
    <source>
        <dbReference type="Pfam" id="PF22974"/>
    </source>
</evidence>
<dbReference type="EMBL" id="JAANBB010000005">
    <property type="protein sequence ID" value="KAF7557433.1"/>
    <property type="molecule type" value="Genomic_DNA"/>
</dbReference>
<feature type="compositionally biased region" description="Low complexity" evidence="1">
    <location>
        <begin position="847"/>
        <end position="856"/>
    </location>
</feature>
<reference evidence="5" key="1">
    <citation type="submission" date="2020-03" db="EMBL/GenBank/DDBJ databases">
        <title>Draft Genome Sequence of Cylindrodendrum hubeiense.</title>
        <authorList>
            <person name="Buettner E."/>
            <person name="Kellner H."/>
        </authorList>
    </citation>
    <scope>NUCLEOTIDE SEQUENCE</scope>
    <source>
        <strain evidence="5">IHI 201604</strain>
    </source>
</reference>
<name>A0A9P5LD55_9HYPO</name>
<evidence type="ECO:0000313" key="5">
    <source>
        <dbReference type="EMBL" id="KAF7557433.1"/>
    </source>
</evidence>
<evidence type="ECO:0000259" key="4">
    <source>
        <dbReference type="Pfam" id="PF23865"/>
    </source>
</evidence>
<feature type="region of interest" description="Disordered" evidence="1">
    <location>
        <begin position="662"/>
        <end position="709"/>
    </location>
</feature>
<comment type="caution">
    <text evidence="5">The sequence shown here is derived from an EMBL/GenBank/DDBJ whole genome shotgun (WGS) entry which is preliminary data.</text>
</comment>
<feature type="compositionally biased region" description="Gly residues" evidence="1">
    <location>
        <begin position="250"/>
        <end position="265"/>
    </location>
</feature>
<keyword evidence="2" id="KW-0732">Signal</keyword>
<evidence type="ECO:0000313" key="6">
    <source>
        <dbReference type="Proteomes" id="UP000722485"/>
    </source>
</evidence>
<feature type="region of interest" description="Disordered" evidence="1">
    <location>
        <begin position="235"/>
        <end position="278"/>
    </location>
</feature>
<dbReference type="Pfam" id="PF22974">
    <property type="entry name" value="DUF7029"/>
    <property type="match status" value="1"/>
</dbReference>